<sequence length="251" mass="29325">MPNWCENTLEVDTTDATLAKAIAEKVFRFDPKEKERIVDFNLLIPMPEELNITCGSFGDFSETLLRLDQPQTLTDNLIADYITENERKGLRLSLLSRQNNWTIGNFVDFLRNNPDEQNYFGYDLALGQAYIDNQLKYGARTWYDWAYNNWGVKWNANTQYCDEFNDGNTCFYVCFDTAWNPPNEWVNTLIQTFPDAKIKLTYFEPGIFFGGIESSDETETCYYQYPDSTKQALKIAEEFGYSEEDFEFSEQ</sequence>
<dbReference type="Pfam" id="PF18406">
    <property type="entry name" value="DUF1281_C"/>
    <property type="match status" value="1"/>
</dbReference>
<evidence type="ECO:0000313" key="3">
    <source>
        <dbReference type="Proteomes" id="UP001226750"/>
    </source>
</evidence>
<evidence type="ECO:0000259" key="1">
    <source>
        <dbReference type="Pfam" id="PF18406"/>
    </source>
</evidence>
<organism evidence="2 3">
    <name type="scientific">Gallibacterium anatis</name>
    <dbReference type="NCBI Taxonomy" id="750"/>
    <lineage>
        <taxon>Bacteria</taxon>
        <taxon>Pseudomonadati</taxon>
        <taxon>Pseudomonadota</taxon>
        <taxon>Gammaproteobacteria</taxon>
        <taxon>Pasteurellales</taxon>
        <taxon>Pasteurellaceae</taxon>
        <taxon>Gallibacterium</taxon>
    </lineage>
</organism>
<dbReference type="EMBL" id="CP126975">
    <property type="protein sequence ID" value="WIM80717.1"/>
    <property type="molecule type" value="Genomic_DNA"/>
</dbReference>
<feature type="domain" description="YubB ferredoxin-like" evidence="1">
    <location>
        <begin position="157"/>
        <end position="229"/>
    </location>
</feature>
<accession>A0AAX3XFC1</accession>
<dbReference type="AlphaFoldDB" id="A0AAX3XFC1"/>
<proteinExistence type="predicted"/>
<dbReference type="RefSeq" id="WP_285092663.1">
    <property type="nucleotide sequence ID" value="NZ_CP126975.1"/>
</dbReference>
<reference evidence="2 3" key="1">
    <citation type="submission" date="2023-06" db="EMBL/GenBank/DDBJ databases">
        <title>Complete Genome Sequence of Gallibacterium anatis Strain BJF12, Isolated from a chicken with diarrhea.</title>
        <authorList>
            <person name="Guo F."/>
            <person name="Bu W."/>
            <person name="Xu F."/>
            <person name="Wen T."/>
        </authorList>
    </citation>
    <scope>NUCLEOTIDE SEQUENCE [LARGE SCALE GENOMIC DNA]</scope>
    <source>
        <strain evidence="2 3">BJF12</strain>
    </source>
</reference>
<evidence type="ECO:0000313" key="2">
    <source>
        <dbReference type="EMBL" id="WIM80717.1"/>
    </source>
</evidence>
<keyword evidence="3" id="KW-1185">Reference proteome</keyword>
<name>A0AAX3XFC1_9PAST</name>
<protein>
    <recommendedName>
        <fullName evidence="1">YubB ferredoxin-like domain-containing protein</fullName>
    </recommendedName>
</protein>
<gene>
    <name evidence="2" type="ORF">QP018_05675</name>
</gene>
<dbReference type="InterPro" id="IPR041329">
    <property type="entry name" value="YubB_C"/>
</dbReference>
<dbReference type="Proteomes" id="UP001226750">
    <property type="component" value="Chromosome"/>
</dbReference>